<dbReference type="Gene3D" id="3.15.30.10">
    <property type="entry name" value="putative capsid protein of prophage domain like"/>
    <property type="match status" value="1"/>
</dbReference>
<evidence type="ECO:0000313" key="2">
    <source>
        <dbReference type="Proteomes" id="UP000001556"/>
    </source>
</evidence>
<organism evidence="1 2">
    <name type="scientific">Desulforamulus reducens (strain ATCC BAA-1160 / DSM 100696 / MI-1)</name>
    <name type="common">Desulfotomaculum reducens</name>
    <dbReference type="NCBI Taxonomy" id="349161"/>
    <lineage>
        <taxon>Bacteria</taxon>
        <taxon>Bacillati</taxon>
        <taxon>Bacillota</taxon>
        <taxon>Clostridia</taxon>
        <taxon>Eubacteriales</taxon>
        <taxon>Peptococcaceae</taxon>
        <taxon>Desulforamulus</taxon>
    </lineage>
</organism>
<reference evidence="1 2" key="1">
    <citation type="submission" date="2007-03" db="EMBL/GenBank/DDBJ databases">
        <title>Complete sequence of Desulfotomaculum reducens MI-1.</title>
        <authorList>
            <consortium name="US DOE Joint Genome Institute"/>
            <person name="Copeland A."/>
            <person name="Lucas S."/>
            <person name="Lapidus A."/>
            <person name="Barry K."/>
            <person name="Detter J.C."/>
            <person name="Glavina del Rio T."/>
            <person name="Hammon N."/>
            <person name="Israni S."/>
            <person name="Dalin E."/>
            <person name="Tice H."/>
            <person name="Pitluck S."/>
            <person name="Sims D."/>
            <person name="Brettin T."/>
            <person name="Bruce D."/>
            <person name="Han C."/>
            <person name="Tapia R."/>
            <person name="Schmutz J."/>
            <person name="Larimer F."/>
            <person name="Land M."/>
            <person name="Hauser L."/>
            <person name="Kyrpides N."/>
            <person name="Kim E."/>
            <person name="Tebo B.M."/>
            <person name="Richardson P."/>
        </authorList>
    </citation>
    <scope>NUCLEOTIDE SEQUENCE [LARGE SCALE GENOMIC DNA]</scope>
    <source>
        <strain evidence="1 2">MI-1</strain>
    </source>
</reference>
<keyword evidence="2" id="KW-1185">Reference proteome</keyword>
<sequence>MMPVNTFLRSTFFPGTLTFVTEEVMLDYKKGKRKMAPFVAPRVGGITMDRQGYRTDKYAAPKIAPQREISVDDLVIRGMGENIFSQRTPADRQAELLGRDMVELDDMITRREEWMAAQLLFNGKITMKGYIDRNNSNYIEQDLDYGFTNKVILAGDNVWTGASAQIYANLKAWRLAAIQASGKAPTICVLGQSAADAFMNDADIQKKMNMYHVLLADINPKIVSDAVTYIGRLPELGLDIYTYNDWYLDEDGNEYPFVPVDHVLLGRPGMGEVLYGAVTQMENDQFVTIEGSRVPKSWSDNQNEQRMIRLTSRPVPKPESVDDWYVAHVI</sequence>
<dbReference type="Pfam" id="PF03864">
    <property type="entry name" value="Phage_cap_E"/>
    <property type="match status" value="1"/>
</dbReference>
<proteinExistence type="predicted"/>
<dbReference type="EMBL" id="CP000612">
    <property type="protein sequence ID" value="ABO49741.1"/>
    <property type="molecule type" value="Genomic_DNA"/>
</dbReference>
<dbReference type="STRING" id="349161.Dred_1207"/>
<dbReference type="InterPro" id="IPR005564">
    <property type="entry name" value="Major_capsid_GpE"/>
</dbReference>
<accession>A4J3T8</accession>
<dbReference type="KEGG" id="drm:Dred_1207"/>
<dbReference type="AlphaFoldDB" id="A4J3T8"/>
<protein>
    <recommendedName>
        <fullName evidence="3">Phage major capsid protein E</fullName>
    </recommendedName>
</protein>
<evidence type="ECO:0000313" key="1">
    <source>
        <dbReference type="EMBL" id="ABO49741.1"/>
    </source>
</evidence>
<dbReference type="Gene3D" id="3.30.1930.10">
    <property type="entry name" value="capsid protein of prophage domain"/>
    <property type="match status" value="1"/>
</dbReference>
<evidence type="ECO:0008006" key="3">
    <source>
        <dbReference type="Google" id="ProtNLM"/>
    </source>
</evidence>
<dbReference type="Proteomes" id="UP000001556">
    <property type="component" value="Chromosome"/>
</dbReference>
<dbReference type="eggNOG" id="ENOG502Z8WK">
    <property type="taxonomic scope" value="Bacteria"/>
</dbReference>
<dbReference type="HOGENOM" id="CLU_065950_0_1_9"/>
<gene>
    <name evidence="1" type="ordered locus">Dred_1207</name>
</gene>
<name>A4J3T8_DESRM</name>